<name>A0A6A3BSU0_HIBSY</name>
<keyword evidence="3 7" id="KW-0479">Metal-binding</keyword>
<dbReference type="Proteomes" id="UP000436088">
    <property type="component" value="Unassembled WGS sequence"/>
</dbReference>
<evidence type="ECO:0000256" key="2">
    <source>
        <dbReference type="ARBA" id="ARBA00022617"/>
    </source>
</evidence>
<dbReference type="GO" id="GO:0005506">
    <property type="term" value="F:iron ion binding"/>
    <property type="evidence" value="ECO:0007669"/>
    <property type="project" value="InterPro"/>
</dbReference>
<keyword evidence="6" id="KW-0503">Monooxygenase</keyword>
<keyword evidence="2 7" id="KW-0349">Heme</keyword>
<dbReference type="Gene3D" id="1.10.630.10">
    <property type="entry name" value="Cytochrome P450"/>
    <property type="match status" value="1"/>
</dbReference>
<dbReference type="GO" id="GO:0004497">
    <property type="term" value="F:monooxygenase activity"/>
    <property type="evidence" value="ECO:0007669"/>
    <property type="project" value="UniProtKB-KW"/>
</dbReference>
<comment type="cofactor">
    <cofactor evidence="7">
        <name>heme</name>
        <dbReference type="ChEBI" id="CHEBI:30413"/>
    </cofactor>
</comment>
<dbReference type="PANTHER" id="PTHR47947:SF24">
    <property type="entry name" value="ISOFLAVONE 2'-HYDROXYLASE-LIKE"/>
    <property type="match status" value="1"/>
</dbReference>
<keyword evidence="9" id="KW-1185">Reference proteome</keyword>
<gene>
    <name evidence="8" type="ORF">F3Y22_tig00110020pilonHSYRG00525</name>
</gene>
<keyword evidence="5 7" id="KW-0408">Iron</keyword>
<dbReference type="InterPro" id="IPR036396">
    <property type="entry name" value="Cyt_P450_sf"/>
</dbReference>
<evidence type="ECO:0000256" key="4">
    <source>
        <dbReference type="ARBA" id="ARBA00023002"/>
    </source>
</evidence>
<dbReference type="PRINTS" id="PR00463">
    <property type="entry name" value="EP450I"/>
</dbReference>
<evidence type="ECO:0000313" key="8">
    <source>
        <dbReference type="EMBL" id="KAE8718062.1"/>
    </source>
</evidence>
<dbReference type="EMBL" id="VEPZ02000817">
    <property type="protein sequence ID" value="KAE8718062.1"/>
    <property type="molecule type" value="Genomic_DNA"/>
</dbReference>
<evidence type="ECO:0000256" key="5">
    <source>
        <dbReference type="ARBA" id="ARBA00023004"/>
    </source>
</evidence>
<comment type="caution">
    <text evidence="8">The sequence shown here is derived from an EMBL/GenBank/DDBJ whole genome shotgun (WGS) entry which is preliminary data.</text>
</comment>
<dbReference type="InterPro" id="IPR050651">
    <property type="entry name" value="Plant_Cytochrome_P450_Monoox"/>
</dbReference>
<dbReference type="GO" id="GO:0020037">
    <property type="term" value="F:heme binding"/>
    <property type="evidence" value="ECO:0007669"/>
    <property type="project" value="InterPro"/>
</dbReference>
<dbReference type="InterPro" id="IPR002401">
    <property type="entry name" value="Cyt_P450_E_grp-I"/>
</dbReference>
<keyword evidence="4" id="KW-0560">Oxidoreductase</keyword>
<protein>
    <submittedName>
        <fullName evidence="8">Isoflavone 2'-hydroxylase</fullName>
    </submittedName>
</protein>
<evidence type="ECO:0000313" key="9">
    <source>
        <dbReference type="Proteomes" id="UP000436088"/>
    </source>
</evidence>
<dbReference type="InterPro" id="IPR001128">
    <property type="entry name" value="Cyt_P450"/>
</dbReference>
<dbReference type="PRINTS" id="PR00385">
    <property type="entry name" value="P450"/>
</dbReference>
<evidence type="ECO:0000256" key="6">
    <source>
        <dbReference type="ARBA" id="ARBA00023033"/>
    </source>
</evidence>
<dbReference type="GO" id="GO:0016705">
    <property type="term" value="F:oxidoreductase activity, acting on paired donors, with incorporation or reduction of molecular oxygen"/>
    <property type="evidence" value="ECO:0007669"/>
    <property type="project" value="InterPro"/>
</dbReference>
<evidence type="ECO:0000256" key="1">
    <source>
        <dbReference type="ARBA" id="ARBA00010617"/>
    </source>
</evidence>
<comment type="similarity">
    <text evidence="1">Belongs to the cytochrome P450 family.</text>
</comment>
<sequence>MLIPGTNTVVITLEWSMSLLLNNPNALQKSKSELDIHIGYDRLLDETDLPKLLHLLNVISKTLRLNPATHLLIPHVSSDHCNILGYDIPKDTMLLVNAWAIQRDRNVWDEATSFKPERFESGRIKGSKMMPFGLGRRACPRMDLGLRVAGLALGSLIQCFEWRRVSEKEIDMTEGNGLNLPKAEPLQASYKVHSTTKKLLS</sequence>
<reference evidence="8" key="1">
    <citation type="submission" date="2019-09" db="EMBL/GenBank/DDBJ databases">
        <title>Draft genome information of white flower Hibiscus syriacus.</title>
        <authorList>
            <person name="Kim Y.-M."/>
        </authorList>
    </citation>
    <scope>NUCLEOTIDE SEQUENCE [LARGE SCALE GENOMIC DNA]</scope>
    <source>
        <strain evidence="8">YM2019G1</strain>
    </source>
</reference>
<dbReference type="AlphaFoldDB" id="A0A6A3BSU0"/>
<evidence type="ECO:0000256" key="3">
    <source>
        <dbReference type="ARBA" id="ARBA00022723"/>
    </source>
</evidence>
<proteinExistence type="inferred from homology"/>
<accession>A0A6A3BSU0</accession>
<dbReference type="Pfam" id="PF00067">
    <property type="entry name" value="p450"/>
    <property type="match status" value="1"/>
</dbReference>
<dbReference type="SUPFAM" id="SSF48264">
    <property type="entry name" value="Cytochrome P450"/>
    <property type="match status" value="1"/>
</dbReference>
<evidence type="ECO:0000256" key="7">
    <source>
        <dbReference type="PIRSR" id="PIRSR602401-1"/>
    </source>
</evidence>
<feature type="binding site" description="axial binding residue" evidence="7">
    <location>
        <position position="139"/>
    </location>
    <ligand>
        <name>heme</name>
        <dbReference type="ChEBI" id="CHEBI:30413"/>
    </ligand>
    <ligandPart>
        <name>Fe</name>
        <dbReference type="ChEBI" id="CHEBI:18248"/>
    </ligandPart>
</feature>
<organism evidence="8 9">
    <name type="scientific">Hibiscus syriacus</name>
    <name type="common">Rose of Sharon</name>
    <dbReference type="NCBI Taxonomy" id="106335"/>
    <lineage>
        <taxon>Eukaryota</taxon>
        <taxon>Viridiplantae</taxon>
        <taxon>Streptophyta</taxon>
        <taxon>Embryophyta</taxon>
        <taxon>Tracheophyta</taxon>
        <taxon>Spermatophyta</taxon>
        <taxon>Magnoliopsida</taxon>
        <taxon>eudicotyledons</taxon>
        <taxon>Gunneridae</taxon>
        <taxon>Pentapetalae</taxon>
        <taxon>rosids</taxon>
        <taxon>malvids</taxon>
        <taxon>Malvales</taxon>
        <taxon>Malvaceae</taxon>
        <taxon>Malvoideae</taxon>
        <taxon>Hibiscus</taxon>
    </lineage>
</organism>
<dbReference type="PANTHER" id="PTHR47947">
    <property type="entry name" value="CYTOCHROME P450 82C3-RELATED"/>
    <property type="match status" value="1"/>
</dbReference>